<evidence type="ECO:0000313" key="1">
    <source>
        <dbReference type="EMBL" id="CCO37611.1"/>
    </source>
</evidence>
<dbReference type="Gene3D" id="3.40.50.2000">
    <property type="entry name" value="Glycogen Phosphorylase B"/>
    <property type="match status" value="1"/>
</dbReference>
<reference evidence="1 2" key="1">
    <citation type="journal article" date="2013" name="J. Biotechnol.">
        <title>Establishment and interpretation of the genome sequence of the phytopathogenic fungus Rhizoctonia solani AG1-IB isolate 7/3/14.</title>
        <authorList>
            <person name="Wibberg D.W."/>
            <person name="Jelonek L.J."/>
            <person name="Rupp O.R."/>
            <person name="Hennig M.H."/>
            <person name="Eikmeyer F.E."/>
            <person name="Goesmann A.G."/>
            <person name="Hartmann A.H."/>
            <person name="Borriss R.B."/>
            <person name="Grosch R.G."/>
            <person name="Puehler A.P."/>
            <person name="Schlueter A.S."/>
        </authorList>
    </citation>
    <scope>NUCLEOTIDE SEQUENCE [LARGE SCALE GENOMIC DNA]</scope>
    <source>
        <strain evidence="2">AG1-IB / isolate 7/3/14</strain>
    </source>
</reference>
<accession>M5CE16</accession>
<dbReference type="HOGENOM" id="CLU_121095_0_0_1"/>
<dbReference type="SUPFAM" id="SSF53756">
    <property type="entry name" value="UDP-Glycosyltransferase/glycogen phosphorylase"/>
    <property type="match status" value="1"/>
</dbReference>
<organism evidence="1 2">
    <name type="scientific">Thanatephorus cucumeris (strain AG1-IB / isolate 7/3/14)</name>
    <name type="common">Lettuce bottom rot fungus</name>
    <name type="synonym">Rhizoctonia solani</name>
    <dbReference type="NCBI Taxonomy" id="1108050"/>
    <lineage>
        <taxon>Eukaryota</taxon>
        <taxon>Fungi</taxon>
        <taxon>Dikarya</taxon>
        <taxon>Basidiomycota</taxon>
        <taxon>Agaricomycotina</taxon>
        <taxon>Agaricomycetes</taxon>
        <taxon>Cantharellales</taxon>
        <taxon>Ceratobasidiaceae</taxon>
        <taxon>Rhizoctonia</taxon>
        <taxon>Rhizoctonia solani AG-1</taxon>
    </lineage>
</organism>
<name>M5CE16_THACB</name>
<gene>
    <name evidence="1" type="ORF">BN14_11768</name>
</gene>
<dbReference type="AlphaFoldDB" id="M5CE16"/>
<dbReference type="Proteomes" id="UP000012065">
    <property type="component" value="Unassembled WGS sequence"/>
</dbReference>
<comment type="caution">
    <text evidence="1">The sequence shown here is derived from an EMBL/GenBank/DDBJ whole genome shotgun (WGS) entry which is preliminary data.</text>
</comment>
<sequence length="194" mass="21588">MVNLPMKHIVFVPGPPWGHLRPGMKTALRLVEKFQDLFISLFVYDTELNKAIKYLSAQPSAYTKRIRIVTESSNGGPAVSQSDMMEMIKALEAAFSSWITKEVQQASILQVGARSVNAPSLIIEDMFTAGVTLASKAIHNLPVVGWWLMPAASLMVYFKLLDFGQEQTIRESEFSSTPVEPRTEPWLTGIPGDF</sequence>
<protein>
    <submittedName>
        <fullName evidence="1">Uncharacterized protein</fullName>
    </submittedName>
</protein>
<proteinExistence type="predicted"/>
<evidence type="ECO:0000313" key="2">
    <source>
        <dbReference type="Proteomes" id="UP000012065"/>
    </source>
</evidence>
<dbReference type="EMBL" id="CAOJ01017342">
    <property type="protein sequence ID" value="CCO37611.1"/>
    <property type="molecule type" value="Genomic_DNA"/>
</dbReference>